<dbReference type="Proteomes" id="UP000308600">
    <property type="component" value="Unassembled WGS sequence"/>
</dbReference>
<gene>
    <name evidence="1" type="ORF">BDN72DRAFT_771347</name>
</gene>
<name>A0ACD3AQ25_9AGAR</name>
<evidence type="ECO:0000313" key="1">
    <source>
        <dbReference type="EMBL" id="TFK67012.1"/>
    </source>
</evidence>
<sequence>MQRRDVIPEYLQARERAFSKEVIIAAWKKCGMNPIDSSVFTSKDYAPSINTSYQSTVPGSYPVHIPSDFDIPPDAE</sequence>
<keyword evidence="2" id="KW-1185">Reference proteome</keyword>
<reference evidence="1 2" key="1">
    <citation type="journal article" date="2019" name="Nat. Ecol. Evol.">
        <title>Megaphylogeny resolves global patterns of mushroom evolution.</title>
        <authorList>
            <person name="Varga T."/>
            <person name="Krizsan K."/>
            <person name="Foldi C."/>
            <person name="Dima B."/>
            <person name="Sanchez-Garcia M."/>
            <person name="Sanchez-Ramirez S."/>
            <person name="Szollosi G.J."/>
            <person name="Szarkandi J.G."/>
            <person name="Papp V."/>
            <person name="Albert L."/>
            <person name="Andreopoulos W."/>
            <person name="Angelini C."/>
            <person name="Antonin V."/>
            <person name="Barry K.W."/>
            <person name="Bougher N.L."/>
            <person name="Buchanan P."/>
            <person name="Buyck B."/>
            <person name="Bense V."/>
            <person name="Catcheside P."/>
            <person name="Chovatia M."/>
            <person name="Cooper J."/>
            <person name="Damon W."/>
            <person name="Desjardin D."/>
            <person name="Finy P."/>
            <person name="Geml J."/>
            <person name="Haridas S."/>
            <person name="Hughes K."/>
            <person name="Justo A."/>
            <person name="Karasinski D."/>
            <person name="Kautmanova I."/>
            <person name="Kiss B."/>
            <person name="Kocsube S."/>
            <person name="Kotiranta H."/>
            <person name="LaButti K.M."/>
            <person name="Lechner B.E."/>
            <person name="Liimatainen K."/>
            <person name="Lipzen A."/>
            <person name="Lukacs Z."/>
            <person name="Mihaltcheva S."/>
            <person name="Morgado L.N."/>
            <person name="Niskanen T."/>
            <person name="Noordeloos M.E."/>
            <person name="Ohm R.A."/>
            <person name="Ortiz-Santana B."/>
            <person name="Ovrebo C."/>
            <person name="Racz N."/>
            <person name="Riley R."/>
            <person name="Savchenko A."/>
            <person name="Shiryaev A."/>
            <person name="Soop K."/>
            <person name="Spirin V."/>
            <person name="Szebenyi C."/>
            <person name="Tomsovsky M."/>
            <person name="Tulloss R.E."/>
            <person name="Uehling J."/>
            <person name="Grigoriev I.V."/>
            <person name="Vagvolgyi C."/>
            <person name="Papp T."/>
            <person name="Martin F.M."/>
            <person name="Miettinen O."/>
            <person name="Hibbett D.S."/>
            <person name="Nagy L.G."/>
        </authorList>
    </citation>
    <scope>NUCLEOTIDE SEQUENCE [LARGE SCALE GENOMIC DNA]</scope>
    <source>
        <strain evidence="1 2">NL-1719</strain>
    </source>
</reference>
<organism evidence="1 2">
    <name type="scientific">Pluteus cervinus</name>
    <dbReference type="NCBI Taxonomy" id="181527"/>
    <lineage>
        <taxon>Eukaryota</taxon>
        <taxon>Fungi</taxon>
        <taxon>Dikarya</taxon>
        <taxon>Basidiomycota</taxon>
        <taxon>Agaricomycotina</taxon>
        <taxon>Agaricomycetes</taxon>
        <taxon>Agaricomycetidae</taxon>
        <taxon>Agaricales</taxon>
        <taxon>Pluteineae</taxon>
        <taxon>Pluteaceae</taxon>
        <taxon>Pluteus</taxon>
    </lineage>
</organism>
<proteinExistence type="predicted"/>
<protein>
    <submittedName>
        <fullName evidence="1">Uncharacterized protein</fullName>
    </submittedName>
</protein>
<evidence type="ECO:0000313" key="2">
    <source>
        <dbReference type="Proteomes" id="UP000308600"/>
    </source>
</evidence>
<feature type="non-terminal residue" evidence="1">
    <location>
        <position position="76"/>
    </location>
</feature>
<dbReference type="EMBL" id="ML208388">
    <property type="protein sequence ID" value="TFK67012.1"/>
    <property type="molecule type" value="Genomic_DNA"/>
</dbReference>
<accession>A0ACD3AQ25</accession>